<reference evidence="2 3" key="1">
    <citation type="submission" date="2021-06" db="EMBL/GenBank/DDBJ databases">
        <title>Caerostris extrusa draft genome.</title>
        <authorList>
            <person name="Kono N."/>
            <person name="Arakawa K."/>
        </authorList>
    </citation>
    <scope>NUCLEOTIDE SEQUENCE [LARGE SCALE GENOMIC DNA]</scope>
</reference>
<dbReference type="Proteomes" id="UP001054945">
    <property type="component" value="Unassembled WGS sequence"/>
</dbReference>
<name>A0AAV4XR10_CAEEX</name>
<keyword evidence="1" id="KW-0812">Transmembrane</keyword>
<dbReference type="AlphaFoldDB" id="A0AAV4XR10"/>
<accession>A0AAV4XR10</accession>
<sequence>MTAIAKGGGIGKSRLPIKASTVVFSIPLGLGPAWFIQRPRMSVRKGSTIAYRLPPAPISIKNLVHRHPMLV</sequence>
<keyword evidence="3" id="KW-1185">Reference proteome</keyword>
<evidence type="ECO:0000256" key="1">
    <source>
        <dbReference type="SAM" id="Phobius"/>
    </source>
</evidence>
<comment type="caution">
    <text evidence="2">The sequence shown here is derived from an EMBL/GenBank/DDBJ whole genome shotgun (WGS) entry which is preliminary data.</text>
</comment>
<dbReference type="EMBL" id="BPLR01000788">
    <property type="protein sequence ID" value="GIY97511.1"/>
    <property type="molecule type" value="Genomic_DNA"/>
</dbReference>
<keyword evidence="1" id="KW-1133">Transmembrane helix</keyword>
<gene>
    <name evidence="2" type="ORF">CEXT_497711</name>
</gene>
<evidence type="ECO:0000313" key="2">
    <source>
        <dbReference type="EMBL" id="GIY97511.1"/>
    </source>
</evidence>
<proteinExistence type="predicted"/>
<protein>
    <submittedName>
        <fullName evidence="2">Uncharacterized protein</fullName>
    </submittedName>
</protein>
<organism evidence="2 3">
    <name type="scientific">Caerostris extrusa</name>
    <name type="common">Bark spider</name>
    <name type="synonym">Caerostris bankana</name>
    <dbReference type="NCBI Taxonomy" id="172846"/>
    <lineage>
        <taxon>Eukaryota</taxon>
        <taxon>Metazoa</taxon>
        <taxon>Ecdysozoa</taxon>
        <taxon>Arthropoda</taxon>
        <taxon>Chelicerata</taxon>
        <taxon>Arachnida</taxon>
        <taxon>Araneae</taxon>
        <taxon>Araneomorphae</taxon>
        <taxon>Entelegynae</taxon>
        <taxon>Araneoidea</taxon>
        <taxon>Araneidae</taxon>
        <taxon>Caerostris</taxon>
    </lineage>
</organism>
<keyword evidence="1" id="KW-0472">Membrane</keyword>
<feature type="transmembrane region" description="Helical" evidence="1">
    <location>
        <begin position="15"/>
        <end position="36"/>
    </location>
</feature>
<evidence type="ECO:0000313" key="3">
    <source>
        <dbReference type="Proteomes" id="UP001054945"/>
    </source>
</evidence>